<protein>
    <submittedName>
        <fullName evidence="1">4501_t:CDS:1</fullName>
    </submittedName>
</protein>
<gene>
    <name evidence="1" type="ORF">DHETER_LOCUS10854</name>
</gene>
<organism evidence="1 2">
    <name type="scientific">Dentiscutata heterogama</name>
    <dbReference type="NCBI Taxonomy" id="1316150"/>
    <lineage>
        <taxon>Eukaryota</taxon>
        <taxon>Fungi</taxon>
        <taxon>Fungi incertae sedis</taxon>
        <taxon>Mucoromycota</taxon>
        <taxon>Glomeromycotina</taxon>
        <taxon>Glomeromycetes</taxon>
        <taxon>Diversisporales</taxon>
        <taxon>Gigasporaceae</taxon>
        <taxon>Dentiscutata</taxon>
    </lineage>
</organism>
<feature type="non-terminal residue" evidence="1">
    <location>
        <position position="1"/>
    </location>
</feature>
<proteinExistence type="predicted"/>
<evidence type="ECO:0000313" key="2">
    <source>
        <dbReference type="Proteomes" id="UP000789702"/>
    </source>
</evidence>
<dbReference type="Proteomes" id="UP000789702">
    <property type="component" value="Unassembled WGS sequence"/>
</dbReference>
<reference evidence="1" key="1">
    <citation type="submission" date="2021-06" db="EMBL/GenBank/DDBJ databases">
        <authorList>
            <person name="Kallberg Y."/>
            <person name="Tangrot J."/>
            <person name="Rosling A."/>
        </authorList>
    </citation>
    <scope>NUCLEOTIDE SEQUENCE</scope>
    <source>
        <strain evidence="1">IL203A</strain>
    </source>
</reference>
<sequence length="184" mass="21535">ISNIVAHNFNNLFDYASYESDLDTTDKDYDYDKKIDTDQESDSESSKTAFYNKVSKEKRVYLKYQLPYFGNVKKSKLMLPSPYSNIGCIPANILPVKTINNAKSFIQEMRKQHGDSEFNKITIRKLFKDVYDECTLLKHALNENINYVNEDLNEKLANHISDYQKIREIYEDDNCLTILNNLED</sequence>
<name>A0ACA9P182_9GLOM</name>
<evidence type="ECO:0000313" key="1">
    <source>
        <dbReference type="EMBL" id="CAG8684887.1"/>
    </source>
</evidence>
<accession>A0ACA9P182</accession>
<keyword evidence="2" id="KW-1185">Reference proteome</keyword>
<dbReference type="EMBL" id="CAJVPU010022272">
    <property type="protein sequence ID" value="CAG8684887.1"/>
    <property type="molecule type" value="Genomic_DNA"/>
</dbReference>
<comment type="caution">
    <text evidence="1">The sequence shown here is derived from an EMBL/GenBank/DDBJ whole genome shotgun (WGS) entry which is preliminary data.</text>
</comment>
<feature type="non-terminal residue" evidence="1">
    <location>
        <position position="184"/>
    </location>
</feature>